<dbReference type="GO" id="GO:0004252">
    <property type="term" value="F:serine-type endopeptidase activity"/>
    <property type="evidence" value="ECO:0007669"/>
    <property type="project" value="InterPro"/>
</dbReference>
<evidence type="ECO:0000256" key="5">
    <source>
        <dbReference type="ARBA" id="ARBA00022692"/>
    </source>
</evidence>
<organism evidence="15 16">
    <name type="scientific">Symbiodinium microadriaticum</name>
    <name type="common">Dinoflagellate</name>
    <name type="synonym">Zooxanthella microadriatica</name>
    <dbReference type="NCBI Taxonomy" id="2951"/>
    <lineage>
        <taxon>Eukaryota</taxon>
        <taxon>Sar</taxon>
        <taxon>Alveolata</taxon>
        <taxon>Dinophyceae</taxon>
        <taxon>Suessiales</taxon>
        <taxon>Symbiodiniaceae</taxon>
        <taxon>Symbiodinium</taxon>
    </lineage>
</organism>
<protein>
    <recommendedName>
        <fullName evidence="3">Mitochondrial inner membrane protease subunit 2</fullName>
    </recommendedName>
</protein>
<dbReference type="Gene3D" id="2.10.109.10">
    <property type="entry name" value="Umud Fragment, subunit A"/>
    <property type="match status" value="1"/>
</dbReference>
<dbReference type="InterPro" id="IPR019533">
    <property type="entry name" value="Peptidase_S26"/>
</dbReference>
<evidence type="ECO:0000256" key="9">
    <source>
        <dbReference type="ARBA" id="ARBA00023128"/>
    </source>
</evidence>
<keyword evidence="5 12" id="KW-0812">Transmembrane</keyword>
<evidence type="ECO:0000256" key="7">
    <source>
        <dbReference type="ARBA" id="ARBA00022801"/>
    </source>
</evidence>
<evidence type="ECO:0000256" key="4">
    <source>
        <dbReference type="ARBA" id="ARBA00022670"/>
    </source>
</evidence>
<dbReference type="InterPro" id="IPR037730">
    <property type="entry name" value="IMP2"/>
</dbReference>
<dbReference type="GO" id="GO:0042720">
    <property type="term" value="C:mitochondrial inner membrane peptidase complex"/>
    <property type="evidence" value="ECO:0007669"/>
    <property type="project" value="InterPro"/>
</dbReference>
<evidence type="ECO:0000313" key="15">
    <source>
        <dbReference type="EMBL" id="OLP85950.1"/>
    </source>
</evidence>
<evidence type="ECO:0000256" key="10">
    <source>
        <dbReference type="ARBA" id="ARBA00023136"/>
    </source>
</evidence>
<keyword evidence="7" id="KW-0378">Hydrolase</keyword>
<dbReference type="CDD" id="cd06530">
    <property type="entry name" value="S26_SPase_I"/>
    <property type="match status" value="1"/>
</dbReference>
<evidence type="ECO:0000256" key="2">
    <source>
        <dbReference type="ARBA" id="ARBA00007066"/>
    </source>
</evidence>
<evidence type="ECO:0000256" key="1">
    <source>
        <dbReference type="ARBA" id="ARBA00004434"/>
    </source>
</evidence>
<dbReference type="PRINTS" id="PR00727">
    <property type="entry name" value="LEADERPTASE"/>
</dbReference>
<dbReference type="PANTHER" id="PTHR46041">
    <property type="entry name" value="MITOCHONDRIAL INNER MEMBRANE PROTEASE SUBUNIT 2"/>
    <property type="match status" value="1"/>
</dbReference>
<evidence type="ECO:0000256" key="8">
    <source>
        <dbReference type="ARBA" id="ARBA00022989"/>
    </source>
</evidence>
<gene>
    <name evidence="15" type="ORF">AK812_SmicGene33013</name>
</gene>
<accession>A0A1Q9CSR6</accession>
<dbReference type="OrthoDB" id="308440at2759"/>
<comment type="subcellular location">
    <subcellularLocation>
        <location evidence="1">Mitochondrion inner membrane</location>
        <topology evidence="1">Single-pass membrane protein</topology>
    </subcellularLocation>
</comment>
<evidence type="ECO:0000256" key="12">
    <source>
        <dbReference type="SAM" id="Phobius"/>
    </source>
</evidence>
<keyword evidence="8 12" id="KW-1133">Transmembrane helix</keyword>
<proteinExistence type="inferred from homology"/>
<keyword evidence="6" id="KW-0999">Mitochondrion inner membrane</keyword>
<feature type="transmembrane region" description="Helical" evidence="12">
    <location>
        <begin position="49"/>
        <end position="74"/>
    </location>
</feature>
<evidence type="ECO:0000256" key="6">
    <source>
        <dbReference type="ARBA" id="ARBA00022792"/>
    </source>
</evidence>
<feature type="chain" id="PRO_5013136215" description="Mitochondrial inner membrane protease subunit 2" evidence="13">
    <location>
        <begin position="18"/>
        <end position="226"/>
    </location>
</feature>
<feature type="compositionally biased region" description="Acidic residues" evidence="11">
    <location>
        <begin position="194"/>
        <end position="220"/>
    </location>
</feature>
<dbReference type="SUPFAM" id="SSF51306">
    <property type="entry name" value="LexA/Signal peptidase"/>
    <property type="match status" value="1"/>
</dbReference>
<keyword evidence="13" id="KW-0732">Signal</keyword>
<evidence type="ECO:0000256" key="3">
    <source>
        <dbReference type="ARBA" id="ARBA00013650"/>
    </source>
</evidence>
<feature type="region of interest" description="Disordered" evidence="11">
    <location>
        <begin position="179"/>
        <end position="226"/>
    </location>
</feature>
<evidence type="ECO:0000259" key="14">
    <source>
        <dbReference type="Pfam" id="PF10502"/>
    </source>
</evidence>
<dbReference type="InterPro" id="IPR000223">
    <property type="entry name" value="Pept_S26A_signal_pept_1"/>
</dbReference>
<keyword evidence="4 15" id="KW-0645">Protease</keyword>
<keyword evidence="9" id="KW-0496">Mitochondrion</keyword>
<dbReference type="InterPro" id="IPR036286">
    <property type="entry name" value="LexA/Signal_pep-like_sf"/>
</dbReference>
<evidence type="ECO:0000256" key="11">
    <source>
        <dbReference type="SAM" id="MobiDB-lite"/>
    </source>
</evidence>
<dbReference type="PANTHER" id="PTHR46041:SF2">
    <property type="entry name" value="MITOCHONDRIAL INNER MEMBRANE PROTEASE SUBUNIT 2"/>
    <property type="match status" value="1"/>
</dbReference>
<comment type="caution">
    <text evidence="15">The sequence shown here is derived from an EMBL/GenBank/DDBJ whole genome shotgun (WGS) entry which is preliminary data.</text>
</comment>
<dbReference type="EMBL" id="LSRX01000946">
    <property type="protein sequence ID" value="OLP85950.1"/>
    <property type="molecule type" value="Genomic_DNA"/>
</dbReference>
<feature type="domain" description="Peptidase S26" evidence="14">
    <location>
        <begin position="102"/>
        <end position="144"/>
    </location>
</feature>
<keyword evidence="16" id="KW-1185">Reference proteome</keyword>
<feature type="signal peptide" evidence="13">
    <location>
        <begin position="1"/>
        <end position="17"/>
    </location>
</feature>
<evidence type="ECO:0000256" key="13">
    <source>
        <dbReference type="SAM" id="SignalP"/>
    </source>
</evidence>
<dbReference type="Proteomes" id="UP000186817">
    <property type="component" value="Unassembled WGS sequence"/>
</dbReference>
<reference evidence="15 16" key="1">
    <citation type="submission" date="2016-02" db="EMBL/GenBank/DDBJ databases">
        <title>Genome analysis of coral dinoflagellate symbionts highlights evolutionary adaptations to a symbiotic lifestyle.</title>
        <authorList>
            <person name="Aranda M."/>
            <person name="Li Y."/>
            <person name="Liew Y.J."/>
            <person name="Baumgarten S."/>
            <person name="Simakov O."/>
            <person name="Wilson M."/>
            <person name="Piel J."/>
            <person name="Ashoor H."/>
            <person name="Bougouffa S."/>
            <person name="Bajic V.B."/>
            <person name="Ryu T."/>
            <person name="Ravasi T."/>
            <person name="Bayer T."/>
            <person name="Micklem G."/>
            <person name="Kim H."/>
            <person name="Bhak J."/>
            <person name="Lajeunesse T.C."/>
            <person name="Voolstra C.R."/>
        </authorList>
    </citation>
    <scope>NUCLEOTIDE SEQUENCE [LARGE SCALE GENOMIC DNA]</scope>
    <source>
        <strain evidence="15 16">CCMP2467</strain>
    </source>
</reference>
<evidence type="ECO:0000313" key="16">
    <source>
        <dbReference type="Proteomes" id="UP000186817"/>
    </source>
</evidence>
<comment type="similarity">
    <text evidence="2">Belongs to the peptidase S26 family. IMP2 subfamily.</text>
</comment>
<keyword evidence="10 12" id="KW-0472">Membrane</keyword>
<dbReference type="Pfam" id="PF10502">
    <property type="entry name" value="Peptidase_S26"/>
    <property type="match status" value="1"/>
</dbReference>
<dbReference type="AlphaFoldDB" id="A0A1Q9CSR6"/>
<sequence>MLPFVLWLLLALMKRENQNVTRTFQTYCDEMQELSSSLIFLLLRSFLRLLAVVVSVVLVVAVVLVVVVLVMVVLKTDPGSNELIVKRLIAQEREVVAAGQHRHLRVPEGHCWVEGDNPKLSVDSRSFGAIPAGLLEGLVLSVIWPFWRARWLDDYDGSSSKAPLLTETGDERMQVMVTSKLAEGSSRSPTVETKDDEDEVLADDAGYDEDDEFDEAEVDDKDGADL</sequence>
<dbReference type="GO" id="GO:0006465">
    <property type="term" value="P:signal peptide processing"/>
    <property type="evidence" value="ECO:0007669"/>
    <property type="project" value="InterPro"/>
</dbReference>
<name>A0A1Q9CSR6_SYMMI</name>
<dbReference type="GO" id="GO:0006627">
    <property type="term" value="P:protein processing involved in protein targeting to mitochondrion"/>
    <property type="evidence" value="ECO:0007669"/>
    <property type="project" value="InterPro"/>
</dbReference>